<reference evidence="2 3" key="1">
    <citation type="submission" date="2019-06" db="EMBL/GenBank/DDBJ databases">
        <authorList>
            <person name="Srinivasan S."/>
        </authorList>
    </citation>
    <scope>NUCLEOTIDE SEQUENCE [LARGE SCALE GENOMIC DNA]</scope>
    <source>
        <strain evidence="2 3">17J68-5</strain>
    </source>
</reference>
<protein>
    <submittedName>
        <fullName evidence="2">Uncharacterized protein</fullName>
    </submittedName>
</protein>
<keyword evidence="3" id="KW-1185">Reference proteome</keyword>
<evidence type="ECO:0000256" key="1">
    <source>
        <dbReference type="SAM" id="MobiDB-lite"/>
    </source>
</evidence>
<proteinExistence type="predicted"/>
<dbReference type="KEGG" id="hyj:FHG12_18470"/>
<gene>
    <name evidence="2" type="ORF">FHG12_18470</name>
</gene>
<dbReference type="Proteomes" id="UP000305398">
    <property type="component" value="Chromosome"/>
</dbReference>
<feature type="compositionally biased region" description="Pro residues" evidence="1">
    <location>
        <begin position="21"/>
        <end position="34"/>
    </location>
</feature>
<name>A0A5B8A3Q1_9BACT</name>
<feature type="region of interest" description="Disordered" evidence="1">
    <location>
        <begin position="1"/>
        <end position="45"/>
    </location>
</feature>
<dbReference type="AlphaFoldDB" id="A0A5B8A3Q1"/>
<evidence type="ECO:0000313" key="3">
    <source>
        <dbReference type="Proteomes" id="UP000305398"/>
    </source>
</evidence>
<dbReference type="RefSeq" id="WP_139517192.1">
    <property type="nucleotide sequence ID" value="NZ_CP040896.1"/>
</dbReference>
<sequence>MNTSQLPAVEPVLTAPRRVPETPPPPRVVSPPEPANSLRTESESEQDEAAVCSFRAWVAGCEGYCSIF</sequence>
<dbReference type="EMBL" id="CP040896">
    <property type="protein sequence ID" value="QDA61960.1"/>
    <property type="molecule type" value="Genomic_DNA"/>
</dbReference>
<accession>A0A5B8A3Q1</accession>
<evidence type="ECO:0000313" key="2">
    <source>
        <dbReference type="EMBL" id="QDA61960.1"/>
    </source>
</evidence>
<organism evidence="2 3">
    <name type="scientific">Hymenobacter jejuensis</name>
    <dbReference type="NCBI Taxonomy" id="2502781"/>
    <lineage>
        <taxon>Bacteria</taxon>
        <taxon>Pseudomonadati</taxon>
        <taxon>Bacteroidota</taxon>
        <taxon>Cytophagia</taxon>
        <taxon>Cytophagales</taxon>
        <taxon>Hymenobacteraceae</taxon>
        <taxon>Hymenobacter</taxon>
    </lineage>
</organism>